<proteinExistence type="predicted"/>
<comment type="caution">
    <text evidence="1">The sequence shown here is derived from an EMBL/GenBank/DDBJ whole genome shotgun (WGS) entry which is preliminary data.</text>
</comment>
<gene>
    <name evidence="1" type="ORF">FOL47_002813</name>
</gene>
<accession>A0A7J6MBY2</accession>
<dbReference type="EMBL" id="JAAPAO010000181">
    <property type="protein sequence ID" value="KAF4668907.1"/>
    <property type="molecule type" value="Genomic_DNA"/>
</dbReference>
<reference evidence="1 2" key="1">
    <citation type="submission" date="2020-04" db="EMBL/GenBank/DDBJ databases">
        <title>Perkinsus chesapeaki whole genome sequence.</title>
        <authorList>
            <person name="Bogema D.R."/>
        </authorList>
    </citation>
    <scope>NUCLEOTIDE SEQUENCE [LARGE SCALE GENOMIC DNA]</scope>
    <source>
        <strain evidence="1">ATCC PRA-425</strain>
    </source>
</reference>
<name>A0A7J6MBY2_PERCH</name>
<protein>
    <submittedName>
        <fullName evidence="1">Uncharacterized protein</fullName>
    </submittedName>
</protein>
<dbReference type="Proteomes" id="UP000591131">
    <property type="component" value="Unassembled WGS sequence"/>
</dbReference>
<organism evidence="1 2">
    <name type="scientific">Perkinsus chesapeaki</name>
    <name type="common">Clam parasite</name>
    <name type="synonym">Perkinsus andrewsi</name>
    <dbReference type="NCBI Taxonomy" id="330153"/>
    <lineage>
        <taxon>Eukaryota</taxon>
        <taxon>Sar</taxon>
        <taxon>Alveolata</taxon>
        <taxon>Perkinsozoa</taxon>
        <taxon>Perkinsea</taxon>
        <taxon>Perkinsida</taxon>
        <taxon>Perkinsidae</taxon>
        <taxon>Perkinsus</taxon>
    </lineage>
</organism>
<sequence>MKGDDTTFAVMNMDCMHPKHKLSGDVEPKRRGLHPEAKKAVDEGLLGGIHAAQSAIRLREEGSKDPRGISSWMLRAPPNLLPGKPGVTVTKGCDANLDGVQSP</sequence>
<evidence type="ECO:0000313" key="1">
    <source>
        <dbReference type="EMBL" id="KAF4668907.1"/>
    </source>
</evidence>
<evidence type="ECO:0000313" key="2">
    <source>
        <dbReference type="Proteomes" id="UP000591131"/>
    </source>
</evidence>
<dbReference type="AlphaFoldDB" id="A0A7J6MBY2"/>
<keyword evidence="2" id="KW-1185">Reference proteome</keyword>